<dbReference type="EMBL" id="DVLC01000012">
    <property type="protein sequence ID" value="HIT46350.1"/>
    <property type="molecule type" value="Genomic_DNA"/>
</dbReference>
<sequence>ELLDEEVSIFDMFSAVEVTSLDNTYPLYNHVHVGASNIASDGERIYLLDWRNGSIHVHDMDGSLVLYSYKKGRGPGEYLMADQINYNDELDVIEVLNPMSKILRYTTDSLKFISEVDFFDSDVRAIHNFYQCGEDYILYSFSAEDKLWDLNFETAETESYGYRPPQYLFRYISAQAPFFEMDGEPYYYRTYDGLIYGFDKRRHRLFPYIAWDLGRYQSMPDEIPDDKTVSEYHDFILDYSKRRLSPFINIKSDGRRLFASVIHNGETHTLCHDLETGESLLFEKTVEGMSFLPELFRDGVMYKFVDYNFLPEYVNREILDASSQTAYDKVLAEEGAAIVRYRLK</sequence>
<name>A0A9D1GLH5_9BACT</name>
<accession>A0A9D1GLH5</accession>
<organism evidence="1 2">
    <name type="scientific">Candidatus Cryptobacteroides merdipullorum</name>
    <dbReference type="NCBI Taxonomy" id="2840771"/>
    <lineage>
        <taxon>Bacteria</taxon>
        <taxon>Pseudomonadati</taxon>
        <taxon>Bacteroidota</taxon>
        <taxon>Bacteroidia</taxon>
        <taxon>Bacteroidales</taxon>
        <taxon>Candidatus Cryptobacteroides</taxon>
    </lineage>
</organism>
<evidence type="ECO:0000313" key="2">
    <source>
        <dbReference type="Proteomes" id="UP000886881"/>
    </source>
</evidence>
<reference evidence="1" key="2">
    <citation type="journal article" date="2021" name="PeerJ">
        <title>Extensive microbial diversity within the chicken gut microbiome revealed by metagenomics and culture.</title>
        <authorList>
            <person name="Gilroy R."/>
            <person name="Ravi A."/>
            <person name="Getino M."/>
            <person name="Pursley I."/>
            <person name="Horton D.L."/>
            <person name="Alikhan N.F."/>
            <person name="Baker D."/>
            <person name="Gharbi K."/>
            <person name="Hall N."/>
            <person name="Watson M."/>
            <person name="Adriaenssens E.M."/>
            <person name="Foster-Nyarko E."/>
            <person name="Jarju S."/>
            <person name="Secka A."/>
            <person name="Antonio M."/>
            <person name="Oren A."/>
            <person name="Chaudhuri R.R."/>
            <person name="La Ragione R."/>
            <person name="Hildebrand F."/>
            <person name="Pallen M.J."/>
        </authorList>
    </citation>
    <scope>NUCLEOTIDE SEQUENCE</scope>
    <source>
        <strain evidence="1">ChiHecec2B26-709</strain>
    </source>
</reference>
<dbReference type="AlphaFoldDB" id="A0A9D1GLH5"/>
<reference evidence="1" key="1">
    <citation type="submission" date="2020-10" db="EMBL/GenBank/DDBJ databases">
        <authorList>
            <person name="Gilroy R."/>
        </authorList>
    </citation>
    <scope>NUCLEOTIDE SEQUENCE</scope>
    <source>
        <strain evidence="1">ChiHecec2B26-709</strain>
    </source>
</reference>
<protein>
    <submittedName>
        <fullName evidence="1">6-bladed beta-propeller</fullName>
    </submittedName>
</protein>
<proteinExistence type="predicted"/>
<gene>
    <name evidence="1" type="ORF">IAC35_00665</name>
</gene>
<evidence type="ECO:0000313" key="1">
    <source>
        <dbReference type="EMBL" id="HIT46350.1"/>
    </source>
</evidence>
<dbReference type="InterPro" id="IPR011044">
    <property type="entry name" value="Quino_amine_DH_bsu"/>
</dbReference>
<dbReference type="Proteomes" id="UP000886881">
    <property type="component" value="Unassembled WGS sequence"/>
</dbReference>
<comment type="caution">
    <text evidence="1">The sequence shown here is derived from an EMBL/GenBank/DDBJ whole genome shotgun (WGS) entry which is preliminary data.</text>
</comment>
<feature type="non-terminal residue" evidence="1">
    <location>
        <position position="1"/>
    </location>
</feature>
<dbReference type="SUPFAM" id="SSF50969">
    <property type="entry name" value="YVTN repeat-like/Quinoprotein amine dehydrogenase"/>
    <property type="match status" value="1"/>
</dbReference>
<dbReference type="Pfam" id="PF17170">
    <property type="entry name" value="DUF5128"/>
    <property type="match status" value="1"/>
</dbReference>